<reference evidence="3 4" key="1">
    <citation type="submission" date="2020-06" db="EMBL/GenBank/DDBJ databases">
        <authorList>
            <person name="Li R."/>
            <person name="Bekaert M."/>
        </authorList>
    </citation>
    <scope>NUCLEOTIDE SEQUENCE [LARGE SCALE GENOMIC DNA]</scope>
    <source>
        <strain evidence="4">wild</strain>
    </source>
</reference>
<evidence type="ECO:0000313" key="3">
    <source>
        <dbReference type="EMBL" id="CAC5419638.1"/>
    </source>
</evidence>
<dbReference type="GO" id="GO:0003824">
    <property type="term" value="F:catalytic activity"/>
    <property type="evidence" value="ECO:0007669"/>
    <property type="project" value="InterPro"/>
</dbReference>
<accession>A0A6J8EH28</accession>
<feature type="compositionally biased region" description="Polar residues" evidence="1">
    <location>
        <begin position="155"/>
        <end position="164"/>
    </location>
</feature>
<dbReference type="EMBL" id="CACVKT020009047">
    <property type="protein sequence ID" value="CAC5419638.1"/>
    <property type="molecule type" value="Genomic_DNA"/>
</dbReference>
<gene>
    <name evidence="3" type="ORF">MCOR_51952</name>
</gene>
<evidence type="ECO:0000313" key="4">
    <source>
        <dbReference type="Proteomes" id="UP000507470"/>
    </source>
</evidence>
<dbReference type="SUPFAM" id="SSF56219">
    <property type="entry name" value="DNase I-like"/>
    <property type="match status" value="1"/>
</dbReference>
<feature type="compositionally biased region" description="Low complexity" evidence="1">
    <location>
        <begin position="145"/>
        <end position="154"/>
    </location>
</feature>
<keyword evidence="4" id="KW-1185">Reference proteome</keyword>
<dbReference type="AlphaFoldDB" id="A0A6J8EH28"/>
<dbReference type="OrthoDB" id="7476844at2759"/>
<evidence type="ECO:0000256" key="1">
    <source>
        <dbReference type="SAM" id="MobiDB-lite"/>
    </source>
</evidence>
<organism evidence="3 4">
    <name type="scientific">Mytilus coruscus</name>
    <name type="common">Sea mussel</name>
    <dbReference type="NCBI Taxonomy" id="42192"/>
    <lineage>
        <taxon>Eukaryota</taxon>
        <taxon>Metazoa</taxon>
        <taxon>Spiralia</taxon>
        <taxon>Lophotrochozoa</taxon>
        <taxon>Mollusca</taxon>
        <taxon>Bivalvia</taxon>
        <taxon>Autobranchia</taxon>
        <taxon>Pteriomorphia</taxon>
        <taxon>Mytilida</taxon>
        <taxon>Mytiloidea</taxon>
        <taxon>Mytilidae</taxon>
        <taxon>Mytilinae</taxon>
        <taxon>Mytilus</taxon>
    </lineage>
</organism>
<dbReference type="Proteomes" id="UP000507470">
    <property type="component" value="Unassembled WGS sequence"/>
</dbReference>
<dbReference type="Gene3D" id="3.60.10.10">
    <property type="entry name" value="Endonuclease/exonuclease/phosphatase"/>
    <property type="match status" value="1"/>
</dbReference>
<feature type="region of interest" description="Disordered" evidence="1">
    <location>
        <begin position="142"/>
        <end position="164"/>
    </location>
</feature>
<feature type="domain" description="Endonuclease/exonuclease/phosphatase" evidence="2">
    <location>
        <begin position="254"/>
        <end position="373"/>
    </location>
</feature>
<dbReference type="InterPro" id="IPR036691">
    <property type="entry name" value="Endo/exonu/phosph_ase_sf"/>
</dbReference>
<dbReference type="InterPro" id="IPR005135">
    <property type="entry name" value="Endo/exonuclease/phosphatase"/>
</dbReference>
<name>A0A6J8EH28_MYTCO</name>
<sequence length="523" mass="60455">MQAQYQQLMMQFQSHQHHQPYLPSKLPGPPQYHHSAYTQMPPQAVHQMYLPQNHHYVNTNLMYRQAPPYYRPTIPAQQRYHPTNVKQNTIVKQPTQPNVTTRLPYGYQQTLLTNNQYPNSQNQSRAKCSADSKYDSRTQELFFIPRSNPSRPSRQSTTQPRKSVSDLTIATFNIEGEHWLYSFQQHELDQYLPKKHSIARSVDSVDDISSINLPRGKGGVSISWPSNISHLVKKLSDGNERIVAIEINTETKLCIICTYLPTHNPSVHSIDEYSDCLDILFNIIFKFSDTHKIVIAGDFNATLLASRSYNKHDEQFKKFILDLQLKYTIEKQSTFIHHNGNSQSQIDYILSTPSEILDQYKIHEMDPVNTSSHTCVSANIKINLQRESTIPPKSGKIIKKQWLNVDTQAYQHELSELKADLTTSMSVEEKLQYVMKTLIQAYATAVPAKIIKLQGPQWKASPSILPLIKAAKTKHKEWVDEGKPNDISKTSKINAQRELRKQMRKEKYEDRQKYIQKLCKTHQ</sequence>
<dbReference type="Pfam" id="PF14529">
    <property type="entry name" value="Exo_endo_phos_2"/>
    <property type="match status" value="1"/>
</dbReference>
<evidence type="ECO:0000259" key="2">
    <source>
        <dbReference type="Pfam" id="PF14529"/>
    </source>
</evidence>
<proteinExistence type="predicted"/>
<protein>
    <recommendedName>
        <fullName evidence="2">Endonuclease/exonuclease/phosphatase domain-containing protein</fullName>
    </recommendedName>
</protein>